<name>A0A1M6RTT2_9FIRM</name>
<dbReference type="InterPro" id="IPR052159">
    <property type="entry name" value="Competence_DNA_uptake"/>
</dbReference>
<dbReference type="AlphaFoldDB" id="A0A1M6RTT2"/>
<dbReference type="PROSITE" id="PS51257">
    <property type="entry name" value="PROKAR_LIPOPROTEIN"/>
    <property type="match status" value="1"/>
</dbReference>
<proteinExistence type="predicted"/>
<reference evidence="2 3" key="1">
    <citation type="submission" date="2016-11" db="EMBL/GenBank/DDBJ databases">
        <authorList>
            <person name="Jaros S."/>
            <person name="Januszkiewicz K."/>
            <person name="Wedrychowicz H."/>
        </authorList>
    </citation>
    <scope>NUCLEOTIDE SEQUENCE [LARGE SCALE GENOMIC DNA]</scope>
    <source>
        <strain evidence="2 3">DSM 14501</strain>
    </source>
</reference>
<feature type="domain" description="Metallo-beta-lactamase" evidence="1">
    <location>
        <begin position="58"/>
        <end position="251"/>
    </location>
</feature>
<evidence type="ECO:0000313" key="2">
    <source>
        <dbReference type="EMBL" id="SHK35824.1"/>
    </source>
</evidence>
<evidence type="ECO:0000313" key="3">
    <source>
        <dbReference type="Proteomes" id="UP000184082"/>
    </source>
</evidence>
<dbReference type="CDD" id="cd07731">
    <property type="entry name" value="ComA-like_MBL-fold"/>
    <property type="match status" value="1"/>
</dbReference>
<dbReference type="InterPro" id="IPR035681">
    <property type="entry name" value="ComA-like_MBL"/>
</dbReference>
<organism evidence="2 3">
    <name type="scientific">Caminicella sporogenes DSM 14501</name>
    <dbReference type="NCBI Taxonomy" id="1121266"/>
    <lineage>
        <taxon>Bacteria</taxon>
        <taxon>Bacillati</taxon>
        <taxon>Bacillota</taxon>
        <taxon>Clostridia</taxon>
        <taxon>Peptostreptococcales</taxon>
        <taxon>Caminicellaceae</taxon>
        <taxon>Caminicella</taxon>
    </lineage>
</organism>
<dbReference type="InterPro" id="IPR036866">
    <property type="entry name" value="RibonucZ/Hydroxyglut_hydro"/>
</dbReference>
<sequence>MKKRLNSVFSLVLLLSMVFFLISCSKVVDNQSIQSDNGKSEIVSESGDLEVHFIDVGQADSIFIRNKDVCMLIDAGNNDDGDLVVNYLRRQGVKRLDYVVGTHPHEDHIGGLDVVINNFDIGKVYMPKIIHNTKTFKDVVLAVKNKGLKITPPVVGEKFKLGDAEGIILAPNSKKYEDLNNYSIVIKVTYKDTSYLFTGDAEDISEREMIKRGLDLSADVLKLGHHGSHSSTTDEFLNRVKPKFAVIMCGKGNDYGHPHRETMEKLKKMGIPVYRTDECGTIVSISDGKDIKFNVKSGSYSYPAQSKEKLHKNNFKNTKKYTVSNSISVSANIDNPNPEQGSTINLIVNGPSKGKVSAIAYYKSKNTKYTSVIDSSGRAVIPMKIGRAAKGFKVIVDVVVNYKGKEYKTSTSFTPK</sequence>
<dbReference type="SUPFAM" id="SSF56281">
    <property type="entry name" value="Metallo-hydrolase/oxidoreductase"/>
    <property type="match status" value="1"/>
</dbReference>
<dbReference type="EMBL" id="FRAJ01000015">
    <property type="protein sequence ID" value="SHK35824.1"/>
    <property type="molecule type" value="Genomic_DNA"/>
</dbReference>
<accession>A0A1M6RTT2</accession>
<dbReference type="InterPro" id="IPR001279">
    <property type="entry name" value="Metallo-B-lactamas"/>
</dbReference>
<dbReference type="SMART" id="SM00849">
    <property type="entry name" value="Lactamase_B"/>
    <property type="match status" value="1"/>
</dbReference>
<dbReference type="Pfam" id="PF00753">
    <property type="entry name" value="Lactamase_B"/>
    <property type="match status" value="1"/>
</dbReference>
<dbReference type="PANTHER" id="PTHR30619:SF7">
    <property type="entry name" value="BETA-LACTAMASE DOMAIN PROTEIN"/>
    <property type="match status" value="1"/>
</dbReference>
<dbReference type="Gene3D" id="3.60.15.10">
    <property type="entry name" value="Ribonuclease Z/Hydroxyacylglutathione hydrolase-like"/>
    <property type="match status" value="1"/>
</dbReference>
<dbReference type="PANTHER" id="PTHR30619">
    <property type="entry name" value="DNA INTERNALIZATION/COMPETENCE PROTEIN COMEC/REC2"/>
    <property type="match status" value="1"/>
</dbReference>
<protein>
    <submittedName>
        <fullName evidence="2">Metallo-beta-lactamase superfamily protein</fullName>
    </submittedName>
</protein>
<dbReference type="STRING" id="1121266.SAMN02745883_01879"/>
<dbReference type="RefSeq" id="WP_072967889.1">
    <property type="nucleotide sequence ID" value="NZ_FRAJ01000015.1"/>
</dbReference>
<gene>
    <name evidence="2" type="ORF">SAMN02745883_01879</name>
</gene>
<keyword evidence="3" id="KW-1185">Reference proteome</keyword>
<evidence type="ECO:0000259" key="1">
    <source>
        <dbReference type="SMART" id="SM00849"/>
    </source>
</evidence>
<dbReference type="Proteomes" id="UP000184082">
    <property type="component" value="Unassembled WGS sequence"/>
</dbReference>